<dbReference type="GO" id="GO:0031902">
    <property type="term" value="C:late endosome membrane"/>
    <property type="evidence" value="ECO:0007669"/>
    <property type="project" value="UniProtKB-SubCell"/>
</dbReference>
<dbReference type="Gene3D" id="1.25.40.10">
    <property type="entry name" value="Tetratricopeptide repeat domain"/>
    <property type="match status" value="3"/>
</dbReference>
<dbReference type="EMBL" id="JAVXUP010000794">
    <property type="protein sequence ID" value="KAK3020819.1"/>
    <property type="molecule type" value="Genomic_DNA"/>
</dbReference>
<evidence type="ECO:0000256" key="6">
    <source>
        <dbReference type="ARBA" id="ARBA00022737"/>
    </source>
</evidence>
<comment type="subunit">
    <text evidence="14">Interacts with tubulin.</text>
</comment>
<dbReference type="GO" id="GO:0003924">
    <property type="term" value="F:GTPase activity"/>
    <property type="evidence" value="ECO:0007669"/>
    <property type="project" value="InterPro"/>
</dbReference>
<dbReference type="InterPro" id="IPR005225">
    <property type="entry name" value="Small_GTP-bd"/>
</dbReference>
<dbReference type="PANTHER" id="PTHR46935:SF2">
    <property type="entry name" value="PENTACOTRIPEPTIDE-REPEAT REGION OF PRORP DOMAIN-CONTAINING PROTEIN"/>
    <property type="match status" value="1"/>
</dbReference>
<dbReference type="GO" id="GO:0051301">
    <property type="term" value="P:cell division"/>
    <property type="evidence" value="ECO:0007669"/>
    <property type="project" value="UniProtKB-KW"/>
</dbReference>
<evidence type="ECO:0000256" key="17">
    <source>
        <dbReference type="PROSITE-ProRule" id="PRU00708"/>
    </source>
</evidence>
<evidence type="ECO:0000256" key="15">
    <source>
        <dbReference type="PIRSR" id="PIRSR606689-1"/>
    </source>
</evidence>
<feature type="repeat" description="PPR" evidence="17">
    <location>
        <begin position="566"/>
        <end position="600"/>
    </location>
</feature>
<gene>
    <name evidence="18" type="ORF">RJ639_047691</name>
</gene>
<keyword evidence="16" id="KW-0460">Magnesium</keyword>
<evidence type="ECO:0000256" key="16">
    <source>
        <dbReference type="PIRSR" id="PIRSR606689-2"/>
    </source>
</evidence>
<feature type="binding site" evidence="15">
    <location>
        <begin position="129"/>
        <end position="132"/>
    </location>
    <ligand>
        <name>GTP</name>
        <dbReference type="ChEBI" id="CHEBI:37565"/>
    </ligand>
</feature>
<feature type="binding site" evidence="15">
    <location>
        <position position="73"/>
    </location>
    <ligand>
        <name>GTP</name>
        <dbReference type="ChEBI" id="CHEBI:37565"/>
    </ligand>
</feature>
<dbReference type="SMART" id="SM00175">
    <property type="entry name" value="RAB"/>
    <property type="match status" value="1"/>
</dbReference>
<keyword evidence="16" id="KW-0479">Metal-binding</keyword>
<dbReference type="SUPFAM" id="SSF52540">
    <property type="entry name" value="P-loop containing nucleoside triphosphate hydrolases"/>
    <property type="match status" value="1"/>
</dbReference>
<keyword evidence="10" id="KW-0159">Chromosome partition</keyword>
<keyword evidence="6" id="KW-0677">Repeat</keyword>
<organism evidence="18 19">
    <name type="scientific">Escallonia herrerae</name>
    <dbReference type="NCBI Taxonomy" id="1293975"/>
    <lineage>
        <taxon>Eukaryota</taxon>
        <taxon>Viridiplantae</taxon>
        <taxon>Streptophyta</taxon>
        <taxon>Embryophyta</taxon>
        <taxon>Tracheophyta</taxon>
        <taxon>Spermatophyta</taxon>
        <taxon>Magnoliopsida</taxon>
        <taxon>eudicotyledons</taxon>
        <taxon>Gunneridae</taxon>
        <taxon>Pentapetalae</taxon>
        <taxon>asterids</taxon>
        <taxon>campanulids</taxon>
        <taxon>Escalloniales</taxon>
        <taxon>Escalloniaceae</taxon>
        <taxon>Escallonia</taxon>
    </lineage>
</organism>
<dbReference type="InterPro" id="IPR006689">
    <property type="entry name" value="Small_GTPase_ARF/SAR"/>
</dbReference>
<keyword evidence="11 15" id="KW-0342">GTP-binding</keyword>
<dbReference type="PROSITE" id="PS51422">
    <property type="entry name" value="SAR1"/>
    <property type="match status" value="1"/>
</dbReference>
<proteinExistence type="inferred from homology"/>
<dbReference type="GO" id="GO:0009507">
    <property type="term" value="C:chloroplast"/>
    <property type="evidence" value="ECO:0007669"/>
    <property type="project" value="TreeGrafter"/>
</dbReference>
<dbReference type="SMART" id="SM00177">
    <property type="entry name" value="ARF"/>
    <property type="match status" value="1"/>
</dbReference>
<evidence type="ECO:0000256" key="7">
    <source>
        <dbReference type="ARBA" id="ARBA00022741"/>
    </source>
</evidence>
<dbReference type="GO" id="GO:0007059">
    <property type="term" value="P:chromosome segregation"/>
    <property type="evidence" value="ECO:0007669"/>
    <property type="project" value="UniProtKB-KW"/>
</dbReference>
<keyword evidence="19" id="KW-1185">Reference proteome</keyword>
<evidence type="ECO:0000256" key="11">
    <source>
        <dbReference type="ARBA" id="ARBA00023134"/>
    </source>
</evidence>
<dbReference type="GO" id="GO:0046872">
    <property type="term" value="F:metal ion binding"/>
    <property type="evidence" value="ECO:0007669"/>
    <property type="project" value="UniProtKB-KW"/>
</dbReference>
<evidence type="ECO:0000256" key="3">
    <source>
        <dbReference type="ARBA" id="ARBA00004656"/>
    </source>
</evidence>
<dbReference type="GO" id="GO:0005765">
    <property type="term" value="C:lysosomal membrane"/>
    <property type="evidence" value="ECO:0007669"/>
    <property type="project" value="UniProtKB-SubCell"/>
</dbReference>
<keyword evidence="5" id="KW-0132">Cell division</keyword>
<evidence type="ECO:0000256" key="4">
    <source>
        <dbReference type="ARBA" id="ARBA00010290"/>
    </source>
</evidence>
<dbReference type="PROSITE" id="PS51417">
    <property type="entry name" value="ARF"/>
    <property type="match status" value="1"/>
</dbReference>
<dbReference type="InterPro" id="IPR044645">
    <property type="entry name" value="DG1/EMB2279-like"/>
</dbReference>
<name>A0AA89AXH2_9ASTE</name>
<dbReference type="SMART" id="SM00178">
    <property type="entry name" value="SAR"/>
    <property type="match status" value="1"/>
</dbReference>
<dbReference type="PROSITE" id="PS51375">
    <property type="entry name" value="PPR"/>
    <property type="match status" value="2"/>
</dbReference>
<dbReference type="NCBIfam" id="TIGR00756">
    <property type="entry name" value="PPR"/>
    <property type="match status" value="2"/>
</dbReference>
<dbReference type="CDD" id="cd04159">
    <property type="entry name" value="Arl10_like"/>
    <property type="match status" value="1"/>
</dbReference>
<sequence length="1090" mass="123371">MGLWDAFLNWLRSLFFKQEMELSLIGLQNAGKTSLVNVVATGGYSEDMIPTVGFNMRKVTKGNVTIKLWDLGGQPRFRSMWERYCRAVSAIVYVVDAADPDNLSISKSELHDLLSKPSLSGIPLLVLGNKIDKPGALSKPALTDQMGLKSITDREVCCYMISCKNSTNIDSVIDWLVKHSKKKEESFTSYPETARPKFASYLWQLQVQFQFSSGGSLGHSVTTMEASTAPHHFPGPPTDRSTDKIKKKLLKQGVYPTPRIIHTLRKKQLQKALRKSNKETQLPDQTQILTDSQQQAIAEEAHFQTLKAEYKTFNRAVNAQIADNNGAVKMIGRPWESVERAKLRELASGSVEYGGDKLKGEHLRELGDFIESERSKFGWLLDDDIEMDDGWLEKKEDWAPLKRRGGDAETIRFLVDKMSGKELSVKDWKFSRTMRQSGLQFTEGQLLKILEGFGNRGEWRHALSVVEWVYNSKEHRHYKSRFVYTKLLAVLGKAQRPLEALKIFNLMRGDYHIYPDMPAYHSVAIALSQAGLVKELMNLIESMKQKPSRRIKNSSRKNWDLVLQPDVVVFNAVLNACVPTCQWRGVSWVFEQLRKNGLRPNGATYGLAMEVMLQSGKYDLVHEFFGKMKRSGEASKALTYKVLVKAFREEGKVDEAVRAVREMEHRGVVGTACVYYELACCLCENGRWQEVMAEFEKLKKLPRAKSLEVTFTGMILSSLSGGHVDDCVSIFEHSKEHCAPDIGIINAMLKVYGQNDMFLKAKKLFMDTKKANVVSKSYLNGSRSSYCPDAYTYSSMLKASASALQWEFFEYVYKEMVLSGYQLDHSKHASLLVEASRAGKWYLLEHAFDTILEAGEIPQPLFFTEMVCEATARHDFERAVIIAYTMIHVPFQVSEKQWIDLFEEHRDRISKASLKKLLDALSNHGSSKDASVSNLSKSLQSLCGSGNIQDLSKRLDFGSEASGESANPIGISPCEDFQGDADDTLNIVSVNCRSIGREDDTDSDIEDDTYLDIENHGFGINREASRLSDMEPESIEPGDIDVVNELELMSSRATDRRHRSNLPSAYEILETWKESRRKDGIYFSFQLDWK</sequence>
<accession>A0AA89AXH2</accession>
<dbReference type="Pfam" id="PF13812">
    <property type="entry name" value="PPR_3"/>
    <property type="match status" value="1"/>
</dbReference>
<dbReference type="AlphaFoldDB" id="A0AA89AXH2"/>
<evidence type="ECO:0000313" key="18">
    <source>
        <dbReference type="EMBL" id="KAK3020819.1"/>
    </source>
</evidence>
<keyword evidence="12" id="KW-0458">Lysosome</keyword>
<dbReference type="GO" id="GO:0051607">
    <property type="term" value="P:defense response to virus"/>
    <property type="evidence" value="ECO:0007669"/>
    <property type="project" value="UniProtKB-ARBA"/>
</dbReference>
<comment type="similarity">
    <text evidence="4">Belongs to the small GTPase superfamily. Arf family.</text>
</comment>
<feature type="binding site" evidence="16">
    <location>
        <position position="51"/>
    </location>
    <ligand>
        <name>Mg(2+)</name>
        <dbReference type="ChEBI" id="CHEBI:18420"/>
    </ligand>
</feature>
<evidence type="ECO:0000256" key="13">
    <source>
        <dbReference type="ARBA" id="ARBA00058702"/>
    </source>
</evidence>
<dbReference type="GO" id="GO:0005819">
    <property type="term" value="C:spindle"/>
    <property type="evidence" value="ECO:0007669"/>
    <property type="project" value="UniProtKB-SubCell"/>
</dbReference>
<keyword evidence="9" id="KW-0131">Cell cycle</keyword>
<evidence type="ECO:0000256" key="14">
    <source>
        <dbReference type="ARBA" id="ARBA00064590"/>
    </source>
</evidence>
<evidence type="ECO:0000256" key="1">
    <source>
        <dbReference type="ARBA" id="ARBA00004186"/>
    </source>
</evidence>
<reference evidence="18" key="1">
    <citation type="submission" date="2022-12" db="EMBL/GenBank/DDBJ databases">
        <title>Draft genome assemblies for two species of Escallonia (Escalloniales).</title>
        <authorList>
            <person name="Chanderbali A."/>
            <person name="Dervinis C."/>
            <person name="Anghel I."/>
            <person name="Soltis D."/>
            <person name="Soltis P."/>
            <person name="Zapata F."/>
        </authorList>
    </citation>
    <scope>NUCLEOTIDE SEQUENCE</scope>
    <source>
        <strain evidence="18">UCBG64.0493</strain>
        <tissue evidence="18">Leaf</tissue>
    </source>
</reference>
<evidence type="ECO:0000256" key="8">
    <source>
        <dbReference type="ARBA" id="ARBA00022753"/>
    </source>
</evidence>
<dbReference type="InterPro" id="IPR011990">
    <property type="entry name" value="TPR-like_helical_dom_sf"/>
</dbReference>
<evidence type="ECO:0000256" key="2">
    <source>
        <dbReference type="ARBA" id="ARBA00004414"/>
    </source>
</evidence>
<comment type="caution">
    <text evidence="18">The sequence shown here is derived from an EMBL/GenBank/DDBJ whole genome shotgun (WGS) entry which is preliminary data.</text>
</comment>
<dbReference type="Pfam" id="PF00025">
    <property type="entry name" value="Arf"/>
    <property type="match status" value="1"/>
</dbReference>
<dbReference type="Gene3D" id="3.40.50.300">
    <property type="entry name" value="P-loop containing nucleotide triphosphate hydrolases"/>
    <property type="match status" value="1"/>
</dbReference>
<evidence type="ECO:0008006" key="20">
    <source>
        <dbReference type="Google" id="ProtNLM"/>
    </source>
</evidence>
<evidence type="ECO:0000256" key="10">
    <source>
        <dbReference type="ARBA" id="ARBA00022829"/>
    </source>
</evidence>
<keyword evidence="7 15" id="KW-0547">Nucleotide-binding</keyword>
<dbReference type="InterPro" id="IPR044154">
    <property type="entry name" value="Arl8a/8b"/>
</dbReference>
<evidence type="ECO:0000256" key="5">
    <source>
        <dbReference type="ARBA" id="ARBA00022618"/>
    </source>
</evidence>
<feature type="repeat" description="PPR" evidence="17">
    <location>
        <begin position="636"/>
        <end position="670"/>
    </location>
</feature>
<dbReference type="PROSITE" id="PS51419">
    <property type="entry name" value="RAB"/>
    <property type="match status" value="1"/>
</dbReference>
<dbReference type="Pfam" id="PF01535">
    <property type="entry name" value="PPR"/>
    <property type="match status" value="3"/>
</dbReference>
<comment type="function">
    <text evidence="13">May play a role in lysosome motility. May play a role in chromosome segregation.</text>
</comment>
<dbReference type="Proteomes" id="UP001188597">
    <property type="component" value="Unassembled WGS sequence"/>
</dbReference>
<dbReference type="InterPro" id="IPR002885">
    <property type="entry name" value="PPR_rpt"/>
</dbReference>
<feature type="binding site" evidence="16">
    <location>
        <position position="33"/>
    </location>
    <ligand>
        <name>Mg(2+)</name>
        <dbReference type="ChEBI" id="CHEBI:18420"/>
    </ligand>
</feature>
<keyword evidence="8" id="KW-0967">Endosome</keyword>
<dbReference type="GO" id="GO:0005525">
    <property type="term" value="F:GTP binding"/>
    <property type="evidence" value="ECO:0007669"/>
    <property type="project" value="UniProtKB-KW"/>
</dbReference>
<feature type="binding site" evidence="15">
    <location>
        <begin position="26"/>
        <end position="33"/>
    </location>
    <ligand>
        <name>GTP</name>
        <dbReference type="ChEBI" id="CHEBI:37565"/>
    </ligand>
</feature>
<evidence type="ECO:0000256" key="9">
    <source>
        <dbReference type="ARBA" id="ARBA00022776"/>
    </source>
</evidence>
<evidence type="ECO:0000313" key="19">
    <source>
        <dbReference type="Proteomes" id="UP001188597"/>
    </source>
</evidence>
<dbReference type="FunFam" id="3.40.50.300:FF:000441">
    <property type="entry name" value="ADP-ribosylation factor-like protein 8a"/>
    <property type="match status" value="1"/>
</dbReference>
<dbReference type="NCBIfam" id="TIGR00231">
    <property type="entry name" value="small_GTP"/>
    <property type="match status" value="1"/>
</dbReference>
<evidence type="ECO:0000256" key="12">
    <source>
        <dbReference type="ARBA" id="ARBA00023228"/>
    </source>
</evidence>
<protein>
    <recommendedName>
        <fullName evidence="20">Pentatricopeptide repeat-containing protein</fullName>
    </recommendedName>
</protein>
<dbReference type="GO" id="GO:0009658">
    <property type="term" value="P:chloroplast organization"/>
    <property type="evidence" value="ECO:0007669"/>
    <property type="project" value="InterPro"/>
</dbReference>
<dbReference type="GO" id="GO:0015031">
    <property type="term" value="P:protein transport"/>
    <property type="evidence" value="ECO:0007669"/>
    <property type="project" value="InterPro"/>
</dbReference>
<dbReference type="PRINTS" id="PR00328">
    <property type="entry name" value="SAR1GTPBP"/>
</dbReference>
<comment type="subcellular location">
    <subcellularLocation>
        <location evidence="1">Cytoplasm</location>
        <location evidence="1">Cytoskeleton</location>
        <location evidence="1">Spindle</location>
    </subcellularLocation>
    <subcellularLocation>
        <location evidence="2">Late endosome membrane</location>
    </subcellularLocation>
    <subcellularLocation>
        <location evidence="3">Lysosome membrane</location>
    </subcellularLocation>
</comment>
<keyword evidence="9" id="KW-0498">Mitosis</keyword>
<dbReference type="PANTHER" id="PTHR46935">
    <property type="entry name" value="OS01G0674700 PROTEIN"/>
    <property type="match status" value="1"/>
</dbReference>
<dbReference type="InterPro" id="IPR027417">
    <property type="entry name" value="P-loop_NTPase"/>
</dbReference>